<dbReference type="SUPFAM" id="SSF46785">
    <property type="entry name" value="Winged helix' DNA-binding domain"/>
    <property type="match status" value="1"/>
</dbReference>
<keyword evidence="1 6" id="KW-0489">Methyltransferase</keyword>
<evidence type="ECO:0000256" key="1">
    <source>
        <dbReference type="ARBA" id="ARBA00022603"/>
    </source>
</evidence>
<dbReference type="Proteomes" id="UP000077266">
    <property type="component" value="Unassembled WGS sequence"/>
</dbReference>
<dbReference type="GO" id="GO:0032259">
    <property type="term" value="P:methylation"/>
    <property type="evidence" value="ECO:0007669"/>
    <property type="project" value="UniProtKB-KW"/>
</dbReference>
<evidence type="ECO:0000313" key="6">
    <source>
        <dbReference type="EMBL" id="KZV83926.1"/>
    </source>
</evidence>
<dbReference type="PANTHER" id="PTHR43712">
    <property type="entry name" value="PUTATIVE (AFU_ORTHOLOGUE AFUA_4G14580)-RELATED"/>
    <property type="match status" value="1"/>
</dbReference>
<dbReference type="InterPro" id="IPR029063">
    <property type="entry name" value="SAM-dependent_MTases_sf"/>
</dbReference>
<organism evidence="6 7">
    <name type="scientific">Exidia glandulosa HHB12029</name>
    <dbReference type="NCBI Taxonomy" id="1314781"/>
    <lineage>
        <taxon>Eukaryota</taxon>
        <taxon>Fungi</taxon>
        <taxon>Dikarya</taxon>
        <taxon>Basidiomycota</taxon>
        <taxon>Agaricomycotina</taxon>
        <taxon>Agaricomycetes</taxon>
        <taxon>Auriculariales</taxon>
        <taxon>Exidiaceae</taxon>
        <taxon>Exidia</taxon>
    </lineage>
</organism>
<dbReference type="InterPro" id="IPR016461">
    <property type="entry name" value="COMT-like"/>
</dbReference>
<dbReference type="Gene3D" id="1.10.10.10">
    <property type="entry name" value="Winged helix-like DNA-binding domain superfamily/Winged helix DNA-binding domain"/>
    <property type="match status" value="1"/>
</dbReference>
<keyword evidence="7" id="KW-1185">Reference proteome</keyword>
<dbReference type="Pfam" id="PF08100">
    <property type="entry name" value="Dimerisation"/>
    <property type="match status" value="1"/>
</dbReference>
<gene>
    <name evidence="6" type="ORF">EXIGLDRAFT_301646</name>
</gene>
<dbReference type="PANTHER" id="PTHR43712:SF2">
    <property type="entry name" value="O-METHYLTRANSFERASE CICE"/>
    <property type="match status" value="1"/>
</dbReference>
<dbReference type="EMBL" id="KV426248">
    <property type="protein sequence ID" value="KZV83926.1"/>
    <property type="molecule type" value="Genomic_DNA"/>
</dbReference>
<dbReference type="InterPro" id="IPR012967">
    <property type="entry name" value="COMT_dimerisation"/>
</dbReference>
<dbReference type="STRING" id="1314781.A0A165D779"/>
<accession>A0A165D779</accession>
<protein>
    <submittedName>
        <fullName evidence="6">S-adenosyl-L-methionine-dependent methyltransferase</fullName>
    </submittedName>
</protein>
<dbReference type="Gene3D" id="3.40.50.150">
    <property type="entry name" value="Vaccinia Virus protein VP39"/>
    <property type="match status" value="1"/>
</dbReference>
<dbReference type="AlphaFoldDB" id="A0A165D779"/>
<evidence type="ECO:0000259" key="5">
    <source>
        <dbReference type="Pfam" id="PF08100"/>
    </source>
</evidence>
<feature type="domain" description="O-methyltransferase C-terminal" evidence="4">
    <location>
        <begin position="196"/>
        <end position="429"/>
    </location>
</feature>
<name>A0A165D779_EXIGL</name>
<dbReference type="Pfam" id="PF00891">
    <property type="entry name" value="Methyltransf_2"/>
    <property type="match status" value="1"/>
</dbReference>
<dbReference type="InParanoid" id="A0A165D779"/>
<proteinExistence type="predicted"/>
<keyword evidence="3" id="KW-0949">S-adenosyl-L-methionine</keyword>
<evidence type="ECO:0000256" key="3">
    <source>
        <dbReference type="ARBA" id="ARBA00022691"/>
    </source>
</evidence>
<evidence type="ECO:0000256" key="2">
    <source>
        <dbReference type="ARBA" id="ARBA00022679"/>
    </source>
</evidence>
<evidence type="ECO:0000313" key="7">
    <source>
        <dbReference type="Proteomes" id="UP000077266"/>
    </source>
</evidence>
<reference evidence="6 7" key="1">
    <citation type="journal article" date="2016" name="Mol. Biol. Evol.">
        <title>Comparative Genomics of Early-Diverging Mushroom-Forming Fungi Provides Insights into the Origins of Lignocellulose Decay Capabilities.</title>
        <authorList>
            <person name="Nagy L.G."/>
            <person name="Riley R."/>
            <person name="Tritt A."/>
            <person name="Adam C."/>
            <person name="Daum C."/>
            <person name="Floudas D."/>
            <person name="Sun H."/>
            <person name="Yadav J.S."/>
            <person name="Pangilinan J."/>
            <person name="Larsson K.H."/>
            <person name="Matsuura K."/>
            <person name="Barry K."/>
            <person name="Labutti K."/>
            <person name="Kuo R."/>
            <person name="Ohm R.A."/>
            <person name="Bhattacharya S.S."/>
            <person name="Shirouzu T."/>
            <person name="Yoshinaga Y."/>
            <person name="Martin F.M."/>
            <person name="Grigoriev I.V."/>
            <person name="Hibbett D.S."/>
        </authorList>
    </citation>
    <scope>NUCLEOTIDE SEQUENCE [LARGE SCALE GENOMIC DNA]</scope>
    <source>
        <strain evidence="6 7">HHB12029</strain>
    </source>
</reference>
<dbReference type="PROSITE" id="PS51683">
    <property type="entry name" value="SAM_OMT_II"/>
    <property type="match status" value="1"/>
</dbReference>
<sequence>MVHDTRSVEEATAYFSQLTTLITKSVESVLHDYAAASRPLPTLECTDSSAVLDTQVIRDAVRVIEGACAQLVASIAPAPHIMANRTLGGVDQACLRVAIKAKIADQLRDGPKSVAELAAGAKVDAGKLGRVLRNLAVKHCFSEVTKDVFANNRLSVCLLSGTNTNALVDFGTDELNTAFVYLPEALTKPEWLGSNGVEQTAYFLAHGQAHFKRYETETWRAERFSRAMIAYTGLQGGTDEIARIYPWPKVSPGTTFCDIGGAVGHVSFALRKMHPHVKVVVQDMASVVEDGHKLWEKEDPHGLAKGDVRLVAINFLEHSPVDGCDFYYLKHVLHDWPEADCVTILTNIKKAMIKKRNSKLLIHEFMLHDATQHADHAAAGAILAPPPLLANFGTGAQRRYMMDINMLACYNGAERTLDDFIRIGNAAGLQFSRLWEGGEVTVMEFACA</sequence>
<dbReference type="SUPFAM" id="SSF53335">
    <property type="entry name" value="S-adenosyl-L-methionine-dependent methyltransferases"/>
    <property type="match status" value="1"/>
</dbReference>
<dbReference type="InterPro" id="IPR036390">
    <property type="entry name" value="WH_DNA-bd_sf"/>
</dbReference>
<dbReference type="GO" id="GO:0046983">
    <property type="term" value="F:protein dimerization activity"/>
    <property type="evidence" value="ECO:0007669"/>
    <property type="project" value="InterPro"/>
</dbReference>
<feature type="domain" description="O-methyltransferase dimerisation" evidence="5">
    <location>
        <begin position="90"/>
        <end position="160"/>
    </location>
</feature>
<evidence type="ECO:0000259" key="4">
    <source>
        <dbReference type="Pfam" id="PF00891"/>
    </source>
</evidence>
<dbReference type="InterPro" id="IPR036388">
    <property type="entry name" value="WH-like_DNA-bd_sf"/>
</dbReference>
<dbReference type="GO" id="GO:0008171">
    <property type="term" value="F:O-methyltransferase activity"/>
    <property type="evidence" value="ECO:0007669"/>
    <property type="project" value="InterPro"/>
</dbReference>
<dbReference type="OrthoDB" id="1606438at2759"/>
<keyword evidence="2 6" id="KW-0808">Transferase</keyword>
<dbReference type="InterPro" id="IPR001077">
    <property type="entry name" value="COMT_C"/>
</dbReference>